<name>A0A098BVU1_9NOCA</name>
<accession>A0A098BVU1</accession>
<reference evidence="2 3" key="1">
    <citation type="journal article" date="2014" name="Genome Announc.">
        <title>Draft Genome Sequence of Propane- and Butane-Oxidizing Actinobacterium Rhodococcus ruber IEGM 231.</title>
        <authorList>
            <person name="Ivshina I.B."/>
            <person name="Kuyukina M.S."/>
            <person name="Krivoruchko A.V."/>
            <person name="Barbe V."/>
            <person name="Fischer C."/>
        </authorList>
    </citation>
    <scope>NUCLEOTIDE SEQUENCE [LARGE SCALE GENOMIC DNA]</scope>
</reference>
<dbReference type="AlphaFoldDB" id="A0A098BVU1"/>
<sequence length="95" mass="10413">MMPDSAACDRCGLDPCACRYIAELRENGRLAWLREAALAQVNKPLPIGPEGRPTYHRGGCPCPRCWSLCAASWRRSTNPPTSPTIPDASERGNDE</sequence>
<protein>
    <submittedName>
        <fullName evidence="2">Uncharacterized protein</fullName>
    </submittedName>
</protein>
<feature type="region of interest" description="Disordered" evidence="1">
    <location>
        <begin position="74"/>
        <end position="95"/>
    </location>
</feature>
<dbReference type="EMBL" id="CCSD01000110">
    <property type="protein sequence ID" value="CDZ92350.1"/>
    <property type="molecule type" value="Genomic_DNA"/>
</dbReference>
<organism evidence="2 3">
    <name type="scientific">Rhodococcus ruber</name>
    <dbReference type="NCBI Taxonomy" id="1830"/>
    <lineage>
        <taxon>Bacteria</taxon>
        <taxon>Bacillati</taxon>
        <taxon>Actinomycetota</taxon>
        <taxon>Actinomycetes</taxon>
        <taxon>Mycobacteriales</taxon>
        <taxon>Nocardiaceae</taxon>
        <taxon>Rhodococcus</taxon>
    </lineage>
</organism>
<dbReference type="Proteomes" id="UP000042997">
    <property type="component" value="Unassembled WGS sequence"/>
</dbReference>
<proteinExistence type="predicted"/>
<evidence type="ECO:0000313" key="2">
    <source>
        <dbReference type="EMBL" id="CDZ92350.1"/>
    </source>
</evidence>
<evidence type="ECO:0000256" key="1">
    <source>
        <dbReference type="SAM" id="MobiDB-lite"/>
    </source>
</evidence>
<gene>
    <name evidence="2" type="ORF">RHRU231_940008</name>
</gene>
<evidence type="ECO:0000313" key="3">
    <source>
        <dbReference type="Proteomes" id="UP000042997"/>
    </source>
</evidence>